<comment type="caution">
    <text evidence="5">The sequence shown here is derived from an EMBL/GenBank/DDBJ whole genome shotgun (WGS) entry which is preliminary data.</text>
</comment>
<evidence type="ECO:0000256" key="1">
    <source>
        <dbReference type="ARBA" id="ARBA00010634"/>
    </source>
</evidence>
<dbReference type="STRING" id="1685379.AVO45_12005"/>
<evidence type="ECO:0000313" key="5">
    <source>
        <dbReference type="EMBL" id="KUJ76505.1"/>
    </source>
</evidence>
<feature type="chain" id="PRO_5007054232" evidence="4">
    <location>
        <begin position="22"/>
        <end position="269"/>
    </location>
</feature>
<gene>
    <name evidence="5" type="ORF">AVO45_12005</name>
</gene>
<dbReference type="PRINTS" id="PR01805">
    <property type="entry name" value="VACJLIPOPROT"/>
</dbReference>
<evidence type="ECO:0000313" key="6">
    <source>
        <dbReference type="Proteomes" id="UP000053791"/>
    </source>
</evidence>
<dbReference type="GO" id="GO:0120010">
    <property type="term" value="P:intermembrane phospholipid transfer"/>
    <property type="evidence" value="ECO:0007669"/>
    <property type="project" value="TreeGrafter"/>
</dbReference>
<protein>
    <submittedName>
        <fullName evidence="5">VacJ lipoprotein</fullName>
    </submittedName>
</protein>
<accession>A0A0X3TL66</accession>
<dbReference type="GO" id="GO:0016020">
    <property type="term" value="C:membrane"/>
    <property type="evidence" value="ECO:0007669"/>
    <property type="project" value="InterPro"/>
</dbReference>
<keyword evidence="5" id="KW-0449">Lipoprotein</keyword>
<reference evidence="5 6" key="1">
    <citation type="submission" date="2015-12" db="EMBL/GenBank/DDBJ databases">
        <authorList>
            <person name="Shamseldin A."/>
            <person name="Moawad H."/>
            <person name="Abd El-Rahim W.M."/>
            <person name="Sadowsky M.J."/>
        </authorList>
    </citation>
    <scope>NUCLEOTIDE SEQUENCE [LARGE SCALE GENOMIC DNA]</scope>
    <source>
        <strain evidence="5 6">ZGT118</strain>
    </source>
</reference>
<evidence type="ECO:0000256" key="3">
    <source>
        <dbReference type="SAM" id="MobiDB-lite"/>
    </source>
</evidence>
<evidence type="ECO:0000256" key="2">
    <source>
        <dbReference type="ARBA" id="ARBA00022729"/>
    </source>
</evidence>
<evidence type="ECO:0000256" key="4">
    <source>
        <dbReference type="SAM" id="SignalP"/>
    </source>
</evidence>
<dbReference type="Proteomes" id="UP000053791">
    <property type="component" value="Unassembled WGS sequence"/>
</dbReference>
<feature type="region of interest" description="Disordered" evidence="3">
    <location>
        <begin position="244"/>
        <end position="269"/>
    </location>
</feature>
<dbReference type="RefSeq" id="WP_068348424.1">
    <property type="nucleotide sequence ID" value="NZ_LQBQ01000035.1"/>
</dbReference>
<dbReference type="OrthoDB" id="9785326at2"/>
<organism evidence="5 6">
    <name type="scientific">Ruegeria marisrubri</name>
    <dbReference type="NCBI Taxonomy" id="1685379"/>
    <lineage>
        <taxon>Bacteria</taxon>
        <taxon>Pseudomonadati</taxon>
        <taxon>Pseudomonadota</taxon>
        <taxon>Alphaproteobacteria</taxon>
        <taxon>Rhodobacterales</taxon>
        <taxon>Roseobacteraceae</taxon>
        <taxon>Ruegeria</taxon>
    </lineage>
</organism>
<dbReference type="AlphaFoldDB" id="A0A0X3TL66"/>
<keyword evidence="2 4" id="KW-0732">Signal</keyword>
<name>A0A0X3TL66_9RHOB</name>
<feature type="signal peptide" evidence="4">
    <location>
        <begin position="1"/>
        <end position="21"/>
    </location>
</feature>
<feature type="compositionally biased region" description="Acidic residues" evidence="3">
    <location>
        <begin position="258"/>
        <end position="269"/>
    </location>
</feature>
<sequence length="269" mass="29733">MRFVPKLVLALAAFSALAACATQPPEEAARGEIFDPYENTNRAIHRFNLGVDRYLFGPASKGYVSVFPEPIVTSFNHFAENISLPGQAVDYLLQGKPKEMGYALLRFAVNSTVGIAGLSDPASDLKIPQVDTDFGETLHVWGFGEGAYVELPLYGPSTTRDAIGVVVNLFTNPIDLAPTRPVDNLGLYTELVRRMSDRGRYSQTVDSILYESADSYAQARLIYLQNRRFELARDDEESYLGLYTDPYAETGSGAADDPYLDPYEDPYAE</sequence>
<dbReference type="EMBL" id="LQBQ01000035">
    <property type="protein sequence ID" value="KUJ76505.1"/>
    <property type="molecule type" value="Genomic_DNA"/>
</dbReference>
<dbReference type="PANTHER" id="PTHR30035">
    <property type="entry name" value="LIPOPROTEIN VACJ-RELATED"/>
    <property type="match status" value="1"/>
</dbReference>
<dbReference type="PANTHER" id="PTHR30035:SF3">
    <property type="entry name" value="INTERMEMBRANE PHOSPHOLIPID TRANSPORT SYSTEM LIPOPROTEIN MLAA"/>
    <property type="match status" value="1"/>
</dbReference>
<proteinExistence type="inferred from homology"/>
<dbReference type="InterPro" id="IPR007428">
    <property type="entry name" value="MlaA"/>
</dbReference>
<dbReference type="PROSITE" id="PS51257">
    <property type="entry name" value="PROKAR_LIPOPROTEIN"/>
    <property type="match status" value="1"/>
</dbReference>
<comment type="similarity">
    <text evidence="1">Belongs to the MlaA family.</text>
</comment>
<dbReference type="Pfam" id="PF04333">
    <property type="entry name" value="MlaA"/>
    <property type="match status" value="1"/>
</dbReference>
<keyword evidence="6" id="KW-1185">Reference proteome</keyword>